<feature type="compositionally biased region" description="Basic and acidic residues" evidence="1">
    <location>
        <begin position="158"/>
        <end position="176"/>
    </location>
</feature>
<keyword evidence="4" id="KW-1185">Reference proteome</keyword>
<dbReference type="Proteomes" id="UP000244223">
    <property type="component" value="Unassembled WGS sequence"/>
</dbReference>
<feature type="region of interest" description="Disordered" evidence="1">
    <location>
        <begin position="132"/>
        <end position="176"/>
    </location>
</feature>
<gene>
    <name evidence="3" type="ORF">C8N29_10213</name>
</gene>
<feature type="transmembrane region" description="Helical" evidence="2">
    <location>
        <begin position="26"/>
        <end position="44"/>
    </location>
</feature>
<proteinExistence type="predicted"/>
<dbReference type="EMBL" id="QAON01000002">
    <property type="protein sequence ID" value="PTQ90615.1"/>
    <property type="molecule type" value="Genomic_DNA"/>
</dbReference>
<comment type="caution">
    <text evidence="3">The sequence shown here is derived from an EMBL/GenBank/DDBJ whole genome shotgun (WGS) entry which is preliminary data.</text>
</comment>
<evidence type="ECO:0000256" key="2">
    <source>
        <dbReference type="SAM" id="Phobius"/>
    </source>
</evidence>
<protein>
    <submittedName>
        <fullName evidence="3">UPF0716 protein FxsA</fullName>
    </submittedName>
</protein>
<reference evidence="3 4" key="1">
    <citation type="submission" date="2018-04" db="EMBL/GenBank/DDBJ databases">
        <title>Genomic Encyclopedia of Archaeal and Bacterial Type Strains, Phase II (KMG-II): from individual species to whole genera.</title>
        <authorList>
            <person name="Goeker M."/>
        </authorList>
    </citation>
    <scope>NUCLEOTIDE SEQUENCE [LARGE SCALE GENOMIC DNA]</scope>
    <source>
        <strain evidence="3 4">DSM 5822</strain>
    </source>
</reference>
<organism evidence="3 4">
    <name type="scientific">Agitococcus lubricus</name>
    <dbReference type="NCBI Taxonomy" id="1077255"/>
    <lineage>
        <taxon>Bacteria</taxon>
        <taxon>Pseudomonadati</taxon>
        <taxon>Pseudomonadota</taxon>
        <taxon>Gammaproteobacteria</taxon>
        <taxon>Moraxellales</taxon>
        <taxon>Moraxellaceae</taxon>
        <taxon>Agitococcus</taxon>
    </lineage>
</organism>
<keyword evidence="2" id="KW-0812">Transmembrane</keyword>
<accession>A0A2T5J266</accession>
<dbReference type="NCBIfam" id="NF008528">
    <property type="entry name" value="PRK11463.1-2"/>
    <property type="match status" value="1"/>
</dbReference>
<name>A0A2T5J266_9GAMM</name>
<keyword evidence="2" id="KW-1133">Transmembrane helix</keyword>
<sequence length="176" mass="19151">MKLLLVLILPIAEIVATVWYAKLVGGWMLLLWLVIAFFVGRQIMRGAAKELSPQIQQNQQGKAPDINQGFLSAICQAFAGILFIIPGIVTDALAVLLLLPPVQKRLEGQMQSAIQARGAGFMMGGMGGFGQQSPFGQSPFGQSPFGRSPFDQSQVFDGEAREVHPDEAKPRLEKKD</sequence>
<evidence type="ECO:0000313" key="4">
    <source>
        <dbReference type="Proteomes" id="UP000244223"/>
    </source>
</evidence>
<dbReference type="GO" id="GO:0016020">
    <property type="term" value="C:membrane"/>
    <property type="evidence" value="ECO:0007669"/>
    <property type="project" value="InterPro"/>
</dbReference>
<dbReference type="OrthoDB" id="6712592at2"/>
<evidence type="ECO:0000256" key="1">
    <source>
        <dbReference type="SAM" id="MobiDB-lite"/>
    </source>
</evidence>
<dbReference type="AlphaFoldDB" id="A0A2T5J266"/>
<feature type="compositionally biased region" description="Low complexity" evidence="1">
    <location>
        <begin position="132"/>
        <end position="146"/>
    </location>
</feature>
<dbReference type="PANTHER" id="PTHR35335">
    <property type="entry name" value="UPF0716 PROTEIN FXSA"/>
    <property type="match status" value="1"/>
</dbReference>
<dbReference type="Pfam" id="PF04186">
    <property type="entry name" value="FxsA"/>
    <property type="match status" value="1"/>
</dbReference>
<dbReference type="InterPro" id="IPR007313">
    <property type="entry name" value="FxsA"/>
</dbReference>
<evidence type="ECO:0000313" key="3">
    <source>
        <dbReference type="EMBL" id="PTQ90615.1"/>
    </source>
</evidence>
<dbReference type="PANTHER" id="PTHR35335:SF1">
    <property type="entry name" value="UPF0716 PROTEIN FXSA"/>
    <property type="match status" value="1"/>
</dbReference>
<dbReference type="RefSeq" id="WP_107864469.1">
    <property type="nucleotide sequence ID" value="NZ_QAON01000002.1"/>
</dbReference>
<keyword evidence="2" id="KW-0472">Membrane</keyword>
<feature type="transmembrane region" description="Helical" evidence="2">
    <location>
        <begin position="77"/>
        <end position="99"/>
    </location>
</feature>